<dbReference type="InterPro" id="IPR006439">
    <property type="entry name" value="HAD-SF_hydro_IA"/>
</dbReference>
<dbReference type="Proteomes" id="UP000712673">
    <property type="component" value="Unassembled WGS sequence"/>
</dbReference>
<feature type="non-terminal residue" evidence="5">
    <location>
        <position position="1"/>
    </location>
</feature>
<dbReference type="Gene3D" id="3.40.50.1000">
    <property type="entry name" value="HAD superfamily/HAD-like"/>
    <property type="match status" value="1"/>
</dbReference>
<protein>
    <submittedName>
        <fullName evidence="5">HAD family hydrolase</fullName>
    </submittedName>
</protein>
<organism evidence="5 6">
    <name type="scientific">Tectimicrobiota bacterium</name>
    <dbReference type="NCBI Taxonomy" id="2528274"/>
    <lineage>
        <taxon>Bacteria</taxon>
        <taxon>Pseudomonadati</taxon>
        <taxon>Nitrospinota/Tectimicrobiota group</taxon>
        <taxon>Candidatus Tectimicrobiota</taxon>
    </lineage>
</organism>
<evidence type="ECO:0000256" key="4">
    <source>
        <dbReference type="ARBA" id="ARBA00022842"/>
    </source>
</evidence>
<sequence length="214" mass="23293">EAVGRLLRSLEHSGLALTVEAFLPVYRAAARRFMEAAQRDGVETYNRLWVSTALQELGHDIAPDDPRIALGVDAYFSAFVDYAVPIPGTLDMLAALKGTYRLGLLSNLTYAPAALRIIDKLGMTPFFDAILVSGQLGYRKPHPMVFAALVEQLGMPQAQTAFVGDNLDADVRGAQQAGLQPIWVTHGQVQDTSAGADVPIVTNWQELARLLHRP</sequence>
<keyword evidence="4" id="KW-0460">Magnesium</keyword>
<name>A0A937VXY1_UNCTE</name>
<keyword evidence="3 5" id="KW-0378">Hydrolase</keyword>
<dbReference type="PANTHER" id="PTHR46470:SF2">
    <property type="entry name" value="GLYCERALDEHYDE 3-PHOSPHATE PHOSPHATASE"/>
    <property type="match status" value="1"/>
</dbReference>
<proteinExistence type="predicted"/>
<dbReference type="GO" id="GO:0016791">
    <property type="term" value="F:phosphatase activity"/>
    <property type="evidence" value="ECO:0007669"/>
    <property type="project" value="TreeGrafter"/>
</dbReference>
<dbReference type="InterPro" id="IPR051400">
    <property type="entry name" value="HAD-like_hydrolase"/>
</dbReference>
<evidence type="ECO:0000313" key="6">
    <source>
        <dbReference type="Proteomes" id="UP000712673"/>
    </source>
</evidence>
<dbReference type="NCBIfam" id="TIGR01549">
    <property type="entry name" value="HAD-SF-IA-v1"/>
    <property type="match status" value="1"/>
</dbReference>
<dbReference type="PANTHER" id="PTHR46470">
    <property type="entry name" value="N-ACYLNEURAMINATE-9-PHOSPHATASE"/>
    <property type="match status" value="1"/>
</dbReference>
<evidence type="ECO:0000256" key="1">
    <source>
        <dbReference type="ARBA" id="ARBA00001946"/>
    </source>
</evidence>
<comment type="caution">
    <text evidence="5">The sequence shown here is derived from an EMBL/GenBank/DDBJ whole genome shotgun (WGS) entry which is preliminary data.</text>
</comment>
<accession>A0A937VXY1</accession>
<evidence type="ECO:0000313" key="5">
    <source>
        <dbReference type="EMBL" id="MBM3222932.1"/>
    </source>
</evidence>
<dbReference type="SUPFAM" id="SSF56784">
    <property type="entry name" value="HAD-like"/>
    <property type="match status" value="1"/>
</dbReference>
<reference evidence="5" key="1">
    <citation type="submission" date="2019-03" db="EMBL/GenBank/DDBJ databases">
        <title>Lake Tanganyika Metagenome-Assembled Genomes (MAGs).</title>
        <authorList>
            <person name="Tran P."/>
        </authorList>
    </citation>
    <scope>NUCLEOTIDE SEQUENCE</scope>
    <source>
        <strain evidence="5">K_DeepCast_65m_m2_066</strain>
    </source>
</reference>
<evidence type="ECO:0000256" key="2">
    <source>
        <dbReference type="ARBA" id="ARBA00022723"/>
    </source>
</evidence>
<dbReference type="AlphaFoldDB" id="A0A937VXY1"/>
<dbReference type="InterPro" id="IPR023214">
    <property type="entry name" value="HAD_sf"/>
</dbReference>
<dbReference type="EMBL" id="VGLS01000073">
    <property type="protein sequence ID" value="MBM3222932.1"/>
    <property type="molecule type" value="Genomic_DNA"/>
</dbReference>
<dbReference type="GO" id="GO:0044281">
    <property type="term" value="P:small molecule metabolic process"/>
    <property type="evidence" value="ECO:0007669"/>
    <property type="project" value="UniProtKB-ARBA"/>
</dbReference>
<evidence type="ECO:0000256" key="3">
    <source>
        <dbReference type="ARBA" id="ARBA00022801"/>
    </source>
</evidence>
<dbReference type="InterPro" id="IPR036412">
    <property type="entry name" value="HAD-like_sf"/>
</dbReference>
<dbReference type="Pfam" id="PF00702">
    <property type="entry name" value="Hydrolase"/>
    <property type="match status" value="1"/>
</dbReference>
<keyword evidence="2" id="KW-0479">Metal-binding</keyword>
<dbReference type="GO" id="GO:0046872">
    <property type="term" value="F:metal ion binding"/>
    <property type="evidence" value="ECO:0007669"/>
    <property type="project" value="UniProtKB-KW"/>
</dbReference>
<comment type="cofactor">
    <cofactor evidence="1">
        <name>Mg(2+)</name>
        <dbReference type="ChEBI" id="CHEBI:18420"/>
    </cofactor>
</comment>
<gene>
    <name evidence="5" type="ORF">FJZ47_03890</name>
</gene>